<dbReference type="Proteomes" id="UP000187203">
    <property type="component" value="Unassembled WGS sequence"/>
</dbReference>
<accession>A0A1R3HRB7</accession>
<proteinExistence type="predicted"/>
<evidence type="ECO:0000313" key="2">
    <source>
        <dbReference type="Proteomes" id="UP000187203"/>
    </source>
</evidence>
<dbReference type="AlphaFoldDB" id="A0A1R3HRB7"/>
<dbReference type="OrthoDB" id="10441562at2759"/>
<organism evidence="1 2">
    <name type="scientific">Corchorus olitorius</name>
    <dbReference type="NCBI Taxonomy" id="93759"/>
    <lineage>
        <taxon>Eukaryota</taxon>
        <taxon>Viridiplantae</taxon>
        <taxon>Streptophyta</taxon>
        <taxon>Embryophyta</taxon>
        <taxon>Tracheophyta</taxon>
        <taxon>Spermatophyta</taxon>
        <taxon>Magnoliopsida</taxon>
        <taxon>eudicotyledons</taxon>
        <taxon>Gunneridae</taxon>
        <taxon>Pentapetalae</taxon>
        <taxon>rosids</taxon>
        <taxon>malvids</taxon>
        <taxon>Malvales</taxon>
        <taxon>Malvaceae</taxon>
        <taxon>Grewioideae</taxon>
        <taxon>Apeibeae</taxon>
        <taxon>Corchorus</taxon>
    </lineage>
</organism>
<sequence length="57" mass="6392">MDKYPRSAIGKMLASMQIPVVDYLVDKILTCTAGMRSNDCYKNSKVLRMGVYIDEAS</sequence>
<dbReference type="EMBL" id="AWUE01019533">
    <property type="protein sequence ID" value="OMO72949.1"/>
    <property type="molecule type" value="Genomic_DNA"/>
</dbReference>
<gene>
    <name evidence="1" type="ORF">COLO4_27383</name>
</gene>
<reference evidence="2" key="1">
    <citation type="submission" date="2013-09" db="EMBL/GenBank/DDBJ databases">
        <title>Corchorus olitorius genome sequencing.</title>
        <authorList>
            <person name="Alam M."/>
            <person name="Haque M.S."/>
            <person name="Islam M.S."/>
            <person name="Emdad E.M."/>
            <person name="Islam M.M."/>
            <person name="Ahmed B."/>
            <person name="Halim A."/>
            <person name="Hossen Q.M.M."/>
            <person name="Hossain M.Z."/>
            <person name="Ahmed R."/>
            <person name="Khan M.M."/>
            <person name="Islam R."/>
            <person name="Rashid M.M."/>
            <person name="Khan S.A."/>
            <person name="Rahman M.S."/>
            <person name="Alam M."/>
            <person name="Yahiya A.S."/>
            <person name="Khan M.S."/>
            <person name="Azam M.S."/>
            <person name="Haque T."/>
            <person name="Lashkar M.Z.H."/>
            <person name="Akhand A.I."/>
            <person name="Morshed G."/>
            <person name="Roy S."/>
            <person name="Uddin K.S."/>
            <person name="Rabeya T."/>
            <person name="Hossain A.S."/>
            <person name="Chowdhury A."/>
            <person name="Snigdha A.R."/>
            <person name="Mortoza M.S."/>
            <person name="Matin S.A."/>
            <person name="Hoque S.M.E."/>
            <person name="Islam M.K."/>
            <person name="Roy D.K."/>
            <person name="Haider R."/>
            <person name="Moosa M.M."/>
            <person name="Elias S.M."/>
            <person name="Hasan A.M."/>
            <person name="Jahan S."/>
            <person name="Shafiuddin M."/>
            <person name="Mahmood N."/>
            <person name="Shommy N.S."/>
        </authorList>
    </citation>
    <scope>NUCLEOTIDE SEQUENCE [LARGE SCALE GENOMIC DNA]</scope>
    <source>
        <strain evidence="2">cv. O-4</strain>
    </source>
</reference>
<protein>
    <submittedName>
        <fullName evidence="1">Uncharacterized protein</fullName>
    </submittedName>
</protein>
<keyword evidence="2" id="KW-1185">Reference proteome</keyword>
<name>A0A1R3HRB7_9ROSI</name>
<comment type="caution">
    <text evidence="1">The sequence shown here is derived from an EMBL/GenBank/DDBJ whole genome shotgun (WGS) entry which is preliminary data.</text>
</comment>
<evidence type="ECO:0000313" key="1">
    <source>
        <dbReference type="EMBL" id="OMO72949.1"/>
    </source>
</evidence>